<feature type="transmembrane region" description="Helical" evidence="2">
    <location>
        <begin position="21"/>
        <end position="44"/>
    </location>
</feature>
<feature type="compositionally biased region" description="Gly residues" evidence="1">
    <location>
        <begin position="258"/>
        <end position="268"/>
    </location>
</feature>
<feature type="domain" description="TonB C-terminal" evidence="3">
    <location>
        <begin position="307"/>
        <end position="397"/>
    </location>
</feature>
<dbReference type="STRING" id="897.B2D07_13535"/>
<feature type="region of interest" description="Disordered" evidence="1">
    <location>
        <begin position="63"/>
        <end position="296"/>
    </location>
</feature>
<keyword evidence="2" id="KW-0472">Membrane</keyword>
<feature type="compositionally biased region" description="Basic and acidic residues" evidence="1">
    <location>
        <begin position="180"/>
        <end position="200"/>
    </location>
</feature>
<dbReference type="PROSITE" id="PS52015">
    <property type="entry name" value="TONB_CTD"/>
    <property type="match status" value="1"/>
</dbReference>
<proteinExistence type="predicted"/>
<keyword evidence="2" id="KW-0812">Transmembrane</keyword>
<dbReference type="Proteomes" id="UP000014977">
    <property type="component" value="Unassembled WGS sequence"/>
</dbReference>
<dbReference type="OrthoDB" id="5432798at2"/>
<feature type="compositionally biased region" description="Basic and acidic residues" evidence="1">
    <location>
        <begin position="238"/>
        <end position="251"/>
    </location>
</feature>
<evidence type="ECO:0000313" key="5">
    <source>
        <dbReference type="Proteomes" id="UP000014977"/>
    </source>
</evidence>
<dbReference type="EMBL" id="ATHJ01000086">
    <property type="protein sequence ID" value="EPR40007.1"/>
    <property type="molecule type" value="Genomic_DNA"/>
</dbReference>
<gene>
    <name evidence="4" type="ORF">dsmv_2436</name>
</gene>
<dbReference type="SUPFAM" id="SSF74653">
    <property type="entry name" value="TolA/TonB C-terminal domain"/>
    <property type="match status" value="1"/>
</dbReference>
<comment type="caution">
    <text evidence="4">The sequence shown here is derived from an EMBL/GenBank/DDBJ whole genome shotgun (WGS) entry which is preliminary data.</text>
</comment>
<dbReference type="AlphaFoldDB" id="S7TS73"/>
<dbReference type="PRINTS" id="PR01217">
    <property type="entry name" value="PRICHEXTENSN"/>
</dbReference>
<dbReference type="GO" id="GO:0055085">
    <property type="term" value="P:transmembrane transport"/>
    <property type="evidence" value="ECO:0007669"/>
    <property type="project" value="InterPro"/>
</dbReference>
<evidence type="ECO:0000259" key="3">
    <source>
        <dbReference type="PROSITE" id="PS52015"/>
    </source>
</evidence>
<dbReference type="RefSeq" id="WP_020877193.1">
    <property type="nucleotide sequence ID" value="NZ_ATHJ01000086.1"/>
</dbReference>
<keyword evidence="2" id="KW-1133">Transmembrane helix</keyword>
<sequence>MKERSRENRSPFNGHTVDTRILTSSFIGSVLVHAILFGMLFVGFDRKPKIEAPPAAINVTMISPGELPQSGPPAGARTKNRKSVPEAPVVTSEDPDVMASEEPDTAVEAPEPPSHAETAPARQPEVSEAPEPVVKKPTLKKPADIPKPMPPTSKEQVVIKEAPKVENTPPVKTATPKKPKTAEPKTVVEPKPDMTDEKPKTAASKPKAAQSEPKVIKPGNETRKTAGTRKSAVTPSADRAESIKEAIEKVKARTRQGSGSGSGSGSGGTALAAKGTGAGSGGSDRTGRGAVSGKGAAGGMMGGISDIYKAQISYQIERNWAFSANLAAGRKDLKTILVITILPTGKIQNLWYEQRSGNNFLDQSAYNAVMKSDPLPPLPKGLSEYTIALVFTPTGLN</sequence>
<evidence type="ECO:0000256" key="2">
    <source>
        <dbReference type="SAM" id="Phobius"/>
    </source>
</evidence>
<evidence type="ECO:0000256" key="1">
    <source>
        <dbReference type="SAM" id="MobiDB-lite"/>
    </source>
</evidence>
<feature type="compositionally biased region" description="Gly residues" evidence="1">
    <location>
        <begin position="276"/>
        <end position="296"/>
    </location>
</feature>
<keyword evidence="5" id="KW-1185">Reference proteome</keyword>
<dbReference type="eggNOG" id="COG0810">
    <property type="taxonomic scope" value="Bacteria"/>
</dbReference>
<feature type="compositionally biased region" description="Acidic residues" evidence="1">
    <location>
        <begin position="93"/>
        <end position="105"/>
    </location>
</feature>
<organism evidence="4 5">
    <name type="scientific">Desulfococcus multivorans DSM 2059</name>
    <dbReference type="NCBI Taxonomy" id="1121405"/>
    <lineage>
        <taxon>Bacteria</taxon>
        <taxon>Pseudomonadati</taxon>
        <taxon>Thermodesulfobacteriota</taxon>
        <taxon>Desulfobacteria</taxon>
        <taxon>Desulfobacterales</taxon>
        <taxon>Desulfococcaceae</taxon>
        <taxon>Desulfococcus</taxon>
    </lineage>
</organism>
<dbReference type="Gene3D" id="3.30.1150.10">
    <property type="match status" value="1"/>
</dbReference>
<dbReference type="InterPro" id="IPR037682">
    <property type="entry name" value="TonB_C"/>
</dbReference>
<evidence type="ECO:0000313" key="4">
    <source>
        <dbReference type="EMBL" id="EPR40007.1"/>
    </source>
</evidence>
<reference evidence="4 5" key="1">
    <citation type="journal article" date="2013" name="Genome Announc.">
        <title>Draft genome sequences for three mercury-methylating, sulfate-reducing bacteria.</title>
        <authorList>
            <person name="Brown S.D."/>
            <person name="Hurt R.A.Jr."/>
            <person name="Gilmour C.C."/>
            <person name="Elias D.A."/>
        </authorList>
    </citation>
    <scope>NUCLEOTIDE SEQUENCE [LARGE SCALE GENOMIC DNA]</scope>
    <source>
        <strain evidence="4 5">DSM 2059</strain>
    </source>
</reference>
<accession>S7TS73</accession>
<name>S7TS73_DESML</name>
<protein>
    <submittedName>
        <fullName evidence="4">TonB domain-containing protein</fullName>
    </submittedName>
</protein>
<dbReference type="Pfam" id="PF13103">
    <property type="entry name" value="TonB_2"/>
    <property type="match status" value="1"/>
</dbReference>